<dbReference type="InterPro" id="IPR009297">
    <property type="entry name" value="DUF952"/>
</dbReference>
<evidence type="ECO:0000313" key="2">
    <source>
        <dbReference type="Proteomes" id="UP000252893"/>
    </source>
</evidence>
<name>A0A366E7U1_9HYPH</name>
<dbReference type="PANTHER" id="PTHR34129">
    <property type="entry name" value="BLR1139 PROTEIN"/>
    <property type="match status" value="1"/>
</dbReference>
<evidence type="ECO:0000313" key="1">
    <source>
        <dbReference type="EMBL" id="RBO98480.1"/>
    </source>
</evidence>
<protein>
    <submittedName>
        <fullName evidence="1">Uncharacterized protein (DUF952 family)</fullName>
    </submittedName>
</protein>
<dbReference type="EMBL" id="QNRH01000001">
    <property type="protein sequence ID" value="RBO98480.1"/>
    <property type="molecule type" value="Genomic_DNA"/>
</dbReference>
<dbReference type="Gene3D" id="3.20.170.20">
    <property type="entry name" value="Protein of unknown function DUF952"/>
    <property type="match status" value="1"/>
</dbReference>
<sequence>MSHSDLSHTTIYKIATRAQWAAAEQTGYFTGAPVDLQDGYIHFSTADTVAETAAKHFAGQNDLLLVAVDASALGDALRYEISRGGKAFPHLYANLQLTAVRWVKDLPLNSDGKHQFPELEQ</sequence>
<dbReference type="AlphaFoldDB" id="A0A366E7U1"/>
<dbReference type="Pfam" id="PF06108">
    <property type="entry name" value="DUF952"/>
    <property type="match status" value="1"/>
</dbReference>
<reference evidence="1 2" key="1">
    <citation type="submission" date="2018-06" db="EMBL/GenBank/DDBJ databases">
        <title>Genomic Encyclopedia of Type Strains, Phase IV (KMG-IV): sequencing the most valuable type-strain genomes for metagenomic binning, comparative biology and taxonomic classification.</title>
        <authorList>
            <person name="Goeker M."/>
        </authorList>
    </citation>
    <scope>NUCLEOTIDE SEQUENCE [LARGE SCALE GENOMIC DNA]</scope>
    <source>
        <strain evidence="1 2">DSM 25619</strain>
    </source>
</reference>
<dbReference type="RefSeq" id="WP_210207237.1">
    <property type="nucleotide sequence ID" value="NZ_JBHEEG010000003.1"/>
</dbReference>
<comment type="caution">
    <text evidence="1">The sequence shown here is derived from an EMBL/GenBank/DDBJ whole genome shotgun (WGS) entry which is preliminary data.</text>
</comment>
<proteinExistence type="predicted"/>
<accession>A0A366E7U1</accession>
<gene>
    <name evidence="1" type="ORF">DFR47_10176</name>
</gene>
<dbReference type="PANTHER" id="PTHR34129:SF1">
    <property type="entry name" value="DUF952 DOMAIN-CONTAINING PROTEIN"/>
    <property type="match status" value="1"/>
</dbReference>
<dbReference type="Proteomes" id="UP000252893">
    <property type="component" value="Unassembled WGS sequence"/>
</dbReference>
<organism evidence="1 2">
    <name type="scientific">Pseudochrobactrum asaccharolyticum</name>
    <dbReference type="NCBI Taxonomy" id="354351"/>
    <lineage>
        <taxon>Bacteria</taxon>
        <taxon>Pseudomonadati</taxon>
        <taxon>Pseudomonadota</taxon>
        <taxon>Alphaproteobacteria</taxon>
        <taxon>Hyphomicrobiales</taxon>
        <taxon>Brucellaceae</taxon>
        <taxon>Pseudochrobactrum</taxon>
    </lineage>
</organism>
<keyword evidence="2" id="KW-1185">Reference proteome</keyword>
<dbReference type="SUPFAM" id="SSF56399">
    <property type="entry name" value="ADP-ribosylation"/>
    <property type="match status" value="1"/>
</dbReference>